<dbReference type="RefSeq" id="WP_035509375.1">
    <property type="nucleotide sequence ID" value="NZ_CCDH010000001.1"/>
</dbReference>
<name>A0A024P750_9BACI</name>
<evidence type="ECO:0000313" key="2">
    <source>
        <dbReference type="Proteomes" id="UP000028868"/>
    </source>
</evidence>
<comment type="caution">
    <text evidence="1">The sequence shown here is derived from an EMBL/GenBank/DDBJ whole genome shotgun (WGS) entry which is preliminary data.</text>
</comment>
<keyword evidence="2" id="KW-1185">Reference proteome</keyword>
<reference evidence="1 2" key="2">
    <citation type="submission" date="2014-05" db="EMBL/GenBank/DDBJ databases">
        <title>Draft genome sequence of Halobacillus karajensis HK-03.</title>
        <authorList>
            <person name="Khelaifia S."/>
            <person name="Croce O."/>
            <person name="Lagier J.C."/>
            <person name="Raoult D."/>
        </authorList>
    </citation>
    <scope>NUCLEOTIDE SEQUENCE [LARGE SCALE GENOMIC DNA]</scope>
    <source>
        <strain evidence="1 2">HD-03</strain>
    </source>
</reference>
<dbReference type="Proteomes" id="UP000028868">
    <property type="component" value="Unassembled WGS sequence"/>
</dbReference>
<dbReference type="EMBL" id="CCDI010000003">
    <property type="protein sequence ID" value="CDQ24496.1"/>
    <property type="molecule type" value="Genomic_DNA"/>
</dbReference>
<evidence type="ECO:0000313" key="1">
    <source>
        <dbReference type="EMBL" id="CDQ24496.1"/>
    </source>
</evidence>
<gene>
    <name evidence="1" type="ORF">BN983_02780</name>
</gene>
<dbReference type="AlphaFoldDB" id="A0A024P750"/>
<protein>
    <submittedName>
        <fullName evidence="1">Uncharacterized protein</fullName>
    </submittedName>
</protein>
<organism evidence="1 2">
    <name type="scientific">Halobacillus karajensis</name>
    <dbReference type="NCBI Taxonomy" id="195088"/>
    <lineage>
        <taxon>Bacteria</taxon>
        <taxon>Bacillati</taxon>
        <taxon>Bacillota</taxon>
        <taxon>Bacilli</taxon>
        <taxon>Bacillales</taxon>
        <taxon>Bacillaceae</taxon>
        <taxon>Halobacillus</taxon>
    </lineage>
</organism>
<sequence>MLRIAKAKIEGQFKEYPPFPGQTKYSNIRVEIAYIIGVYLRMGSTISSTTTYPLLLEGPYHPLYE</sequence>
<reference evidence="2" key="1">
    <citation type="submission" date="2014-03" db="EMBL/GenBank/DDBJ databases">
        <authorList>
            <person name="Urmite Genomes U."/>
        </authorList>
    </citation>
    <scope>NUCLEOTIDE SEQUENCE [LARGE SCALE GENOMIC DNA]</scope>
    <source>
        <strain evidence="2">HD-03</strain>
    </source>
</reference>
<proteinExistence type="predicted"/>
<accession>A0A024P750</accession>